<feature type="compositionally biased region" description="Low complexity" evidence="1">
    <location>
        <begin position="29"/>
        <end position="38"/>
    </location>
</feature>
<sequence length="260" mass="28469">MISSPVPAQAADDPQGGGFEVVGSKCPSRRSSQQSGSQPDYVSTSNRFMTLVSEEKENEEEEQGENLFDSTALGEGEANPRTGAVPIMVETQGDPGSLKRDPLRELASEEAAKLEGANNLAFNPMEDDNRDTLVELKANPFPSIVTSLHTSEDHVSLGKEVEFAGELDYQKWGGRGPKKKGQMSHRLRVETAPIPAAEKRRALGTIDHNGCRHTERREGSLSSTSQGTRERKRRDDSLSRIRAVKDRLRKQSVAANKENG</sequence>
<dbReference type="Proteomes" id="UP001633002">
    <property type="component" value="Unassembled WGS sequence"/>
</dbReference>
<feature type="compositionally biased region" description="Basic and acidic residues" evidence="1">
    <location>
        <begin position="233"/>
        <end position="246"/>
    </location>
</feature>
<evidence type="ECO:0000313" key="2">
    <source>
        <dbReference type="EMBL" id="KAL3681525.1"/>
    </source>
</evidence>
<feature type="compositionally biased region" description="Basic and acidic residues" evidence="1">
    <location>
        <begin position="209"/>
        <end position="219"/>
    </location>
</feature>
<protein>
    <submittedName>
        <fullName evidence="2">Uncharacterized protein</fullName>
    </submittedName>
</protein>
<feature type="compositionally biased region" description="Basic residues" evidence="1">
    <location>
        <begin position="176"/>
        <end position="186"/>
    </location>
</feature>
<accession>A0ABD3GQM0</accession>
<organism evidence="2 3">
    <name type="scientific">Riccia sorocarpa</name>
    <dbReference type="NCBI Taxonomy" id="122646"/>
    <lineage>
        <taxon>Eukaryota</taxon>
        <taxon>Viridiplantae</taxon>
        <taxon>Streptophyta</taxon>
        <taxon>Embryophyta</taxon>
        <taxon>Marchantiophyta</taxon>
        <taxon>Marchantiopsida</taxon>
        <taxon>Marchantiidae</taxon>
        <taxon>Marchantiales</taxon>
        <taxon>Ricciaceae</taxon>
        <taxon>Riccia</taxon>
    </lineage>
</organism>
<reference evidence="2 3" key="1">
    <citation type="submission" date="2024-09" db="EMBL/GenBank/DDBJ databases">
        <title>Chromosome-scale assembly of Riccia sorocarpa.</title>
        <authorList>
            <person name="Paukszto L."/>
        </authorList>
    </citation>
    <scope>NUCLEOTIDE SEQUENCE [LARGE SCALE GENOMIC DNA]</scope>
    <source>
        <strain evidence="2">LP-2024</strain>
        <tissue evidence="2">Aerial parts of the thallus</tissue>
    </source>
</reference>
<dbReference type="AlphaFoldDB" id="A0ABD3GQM0"/>
<name>A0ABD3GQM0_9MARC</name>
<feature type="region of interest" description="Disordered" evidence="1">
    <location>
        <begin position="170"/>
        <end position="260"/>
    </location>
</feature>
<gene>
    <name evidence="2" type="ORF">R1sor_024481</name>
</gene>
<feature type="region of interest" description="Disordered" evidence="1">
    <location>
        <begin position="1"/>
        <end position="100"/>
    </location>
</feature>
<evidence type="ECO:0000256" key="1">
    <source>
        <dbReference type="SAM" id="MobiDB-lite"/>
    </source>
</evidence>
<dbReference type="EMBL" id="JBJQOH010000007">
    <property type="protein sequence ID" value="KAL3681525.1"/>
    <property type="molecule type" value="Genomic_DNA"/>
</dbReference>
<comment type="caution">
    <text evidence="2">The sequence shown here is derived from an EMBL/GenBank/DDBJ whole genome shotgun (WGS) entry which is preliminary data.</text>
</comment>
<evidence type="ECO:0000313" key="3">
    <source>
        <dbReference type="Proteomes" id="UP001633002"/>
    </source>
</evidence>
<keyword evidence="3" id="KW-1185">Reference proteome</keyword>
<proteinExistence type="predicted"/>